<keyword evidence="2" id="KW-1185">Reference proteome</keyword>
<dbReference type="RefSeq" id="WP_147297994.1">
    <property type="nucleotide sequence ID" value="NZ_QRGA01000019.1"/>
</dbReference>
<reference evidence="1 2" key="1">
    <citation type="submission" date="2018-08" db="EMBL/GenBank/DDBJ databases">
        <title>Paraburkholderia sp. DHOM06 isolated from forest soil.</title>
        <authorList>
            <person name="Gao Z.-H."/>
            <person name="Qiu L.-H."/>
        </authorList>
    </citation>
    <scope>NUCLEOTIDE SEQUENCE [LARGE SCALE GENOMIC DNA]</scope>
    <source>
        <strain evidence="1 2">DHOM06</strain>
    </source>
</reference>
<dbReference type="OrthoDB" id="6623806at2"/>
<organism evidence="1 2">
    <name type="scientific">Trinickia dinghuensis</name>
    <dbReference type="NCBI Taxonomy" id="2291023"/>
    <lineage>
        <taxon>Bacteria</taxon>
        <taxon>Pseudomonadati</taxon>
        <taxon>Pseudomonadota</taxon>
        <taxon>Betaproteobacteria</taxon>
        <taxon>Burkholderiales</taxon>
        <taxon>Burkholderiaceae</taxon>
        <taxon>Trinickia</taxon>
    </lineage>
</organism>
<gene>
    <name evidence="1" type="ORF">DWV00_28345</name>
</gene>
<sequence length="103" mass="11863">MKEQESAFVTSLRDRIVYAYPKLGADPTLLHRLARAYSEAKRIGLTQDDVIGDFLRLEALLPSFYRRPEISQWLGKEGDSADDRFQDMLELALKRFEQGQEGN</sequence>
<dbReference type="EMBL" id="QRGA01000019">
    <property type="protein sequence ID" value="RDU95481.1"/>
    <property type="molecule type" value="Genomic_DNA"/>
</dbReference>
<protein>
    <submittedName>
        <fullName evidence="1">Uncharacterized protein</fullName>
    </submittedName>
</protein>
<evidence type="ECO:0000313" key="1">
    <source>
        <dbReference type="EMBL" id="RDU95481.1"/>
    </source>
</evidence>
<accession>A0A3D8JSU0</accession>
<proteinExistence type="predicted"/>
<evidence type="ECO:0000313" key="2">
    <source>
        <dbReference type="Proteomes" id="UP000256838"/>
    </source>
</evidence>
<dbReference type="AlphaFoldDB" id="A0A3D8JSU0"/>
<dbReference type="Proteomes" id="UP000256838">
    <property type="component" value="Unassembled WGS sequence"/>
</dbReference>
<name>A0A3D8JSU0_9BURK</name>
<comment type="caution">
    <text evidence="1">The sequence shown here is derived from an EMBL/GenBank/DDBJ whole genome shotgun (WGS) entry which is preliminary data.</text>
</comment>